<reference evidence="1" key="1">
    <citation type="submission" date="2021-05" db="EMBL/GenBank/DDBJ databases">
        <authorList>
            <person name="Pan Q."/>
            <person name="Jouanno E."/>
            <person name="Zahm M."/>
            <person name="Klopp C."/>
            <person name="Cabau C."/>
            <person name="Louis A."/>
            <person name="Berthelot C."/>
            <person name="Parey E."/>
            <person name="Roest Crollius H."/>
            <person name="Montfort J."/>
            <person name="Robinson-Rechavi M."/>
            <person name="Bouchez O."/>
            <person name="Lampietro C."/>
            <person name="Lopez Roques C."/>
            <person name="Donnadieu C."/>
            <person name="Postlethwait J."/>
            <person name="Bobe J."/>
            <person name="Dillon D."/>
            <person name="Chandos A."/>
            <person name="von Hippel F."/>
            <person name="Guiguen Y."/>
        </authorList>
    </citation>
    <scope>NUCLEOTIDE SEQUENCE</scope>
    <source>
        <strain evidence="1">YG-Jan2019</strain>
    </source>
</reference>
<keyword evidence="2" id="KW-1185">Reference proteome</keyword>
<protein>
    <submittedName>
        <fullName evidence="1">Uncharacterized protein</fullName>
    </submittedName>
</protein>
<sequence length="394" mass="42781">MLTVVSYSNGLQPNLPELPDPTQPPPPVLPKPDKDNARLQKLIKKRAKKKARPSQTPVPFRSCLSPVNEASDVEHSDTHSTPPRSPNCTSPIRPFCHHQPPWTLPLPPSRWYESGRYIQTGPFPSHNYTAPIQTGEQTAPLYECSTFMFDDDYPENPVAALTPPRPPPPVPEWSRGPAASSQYDLYSPVTLNSNGSVATSRKVPELISTVPKLTHQVPGSPKISTHRMTLSPPAPSCPSLGPGLAPLLGQVTVPTPALLPESPPRTQLPTANQKVTTPKASMLTLEKVSGIEGHKMDEVLSETVSSQTTAAGDGIVNPQARIYTSKATFYEISKPALPDISGVNSFYQGVSPSSMNRDKTAMTSYQRCACLGHKPGARDIPVTNDNRYQDLARN</sequence>
<organism evidence="1 2">
    <name type="scientific">Dallia pectoralis</name>
    <name type="common">Alaska blackfish</name>
    <dbReference type="NCBI Taxonomy" id="75939"/>
    <lineage>
        <taxon>Eukaryota</taxon>
        <taxon>Metazoa</taxon>
        <taxon>Chordata</taxon>
        <taxon>Craniata</taxon>
        <taxon>Vertebrata</taxon>
        <taxon>Euteleostomi</taxon>
        <taxon>Actinopterygii</taxon>
        <taxon>Neopterygii</taxon>
        <taxon>Teleostei</taxon>
        <taxon>Protacanthopterygii</taxon>
        <taxon>Esociformes</taxon>
        <taxon>Umbridae</taxon>
        <taxon>Dallia</taxon>
    </lineage>
</organism>
<dbReference type="EMBL" id="CM055749">
    <property type="protein sequence ID" value="KAJ7994555.1"/>
    <property type="molecule type" value="Genomic_DNA"/>
</dbReference>
<evidence type="ECO:0000313" key="2">
    <source>
        <dbReference type="Proteomes" id="UP001157502"/>
    </source>
</evidence>
<accession>A0ACC2FT72</accession>
<dbReference type="Proteomes" id="UP001157502">
    <property type="component" value="Chromosome 22"/>
</dbReference>
<evidence type="ECO:0000313" key="1">
    <source>
        <dbReference type="EMBL" id="KAJ7994555.1"/>
    </source>
</evidence>
<comment type="caution">
    <text evidence="1">The sequence shown here is derived from an EMBL/GenBank/DDBJ whole genome shotgun (WGS) entry which is preliminary data.</text>
</comment>
<name>A0ACC2FT72_DALPE</name>
<proteinExistence type="predicted"/>
<gene>
    <name evidence="1" type="ORF">DPEC_G00250680</name>
</gene>